<dbReference type="InterPro" id="IPR036614">
    <property type="entry name" value="RusA-like_sf"/>
</dbReference>
<reference evidence="2" key="1">
    <citation type="submission" date="2016-10" db="EMBL/GenBank/DDBJ databases">
        <authorList>
            <person name="Varghese N."/>
            <person name="Submissions S."/>
        </authorList>
    </citation>
    <scope>NUCLEOTIDE SEQUENCE [LARGE SCALE GENOMIC DNA]</scope>
    <source>
        <strain evidence="2">DSM 9751</strain>
    </source>
</reference>
<dbReference type="GO" id="GO:0006310">
    <property type="term" value="P:DNA recombination"/>
    <property type="evidence" value="ECO:0007669"/>
    <property type="project" value="InterPro"/>
</dbReference>
<dbReference type="Gene3D" id="3.30.1330.70">
    <property type="entry name" value="Holliday junction resolvase RusA"/>
    <property type="match status" value="1"/>
</dbReference>
<gene>
    <name evidence="1" type="ORF">SAMN05216178_2030</name>
</gene>
<proteinExistence type="predicted"/>
<dbReference type="Pfam" id="PF05866">
    <property type="entry name" value="RusA"/>
    <property type="match status" value="1"/>
</dbReference>
<organism evidence="1 2">
    <name type="scientific">Pseudomonas saponiphila</name>
    <dbReference type="NCBI Taxonomy" id="556534"/>
    <lineage>
        <taxon>Bacteria</taxon>
        <taxon>Pseudomonadati</taxon>
        <taxon>Pseudomonadota</taxon>
        <taxon>Gammaproteobacteria</taxon>
        <taxon>Pseudomonadales</taxon>
        <taxon>Pseudomonadaceae</taxon>
        <taxon>Pseudomonas</taxon>
    </lineage>
</organism>
<keyword evidence="1" id="KW-0540">Nuclease</keyword>
<dbReference type="AlphaFoldDB" id="A0A1H4LQH0"/>
<keyword evidence="2" id="KW-1185">Reference proteome</keyword>
<dbReference type="GO" id="GO:0006281">
    <property type="term" value="P:DNA repair"/>
    <property type="evidence" value="ECO:0007669"/>
    <property type="project" value="InterPro"/>
</dbReference>
<dbReference type="RefSeq" id="WP_092312825.1">
    <property type="nucleotide sequence ID" value="NZ_FNTJ01000001.1"/>
</dbReference>
<keyword evidence="1" id="KW-0378">Hydrolase</keyword>
<sequence>MSIDPTPVSFVVPGEAVGKGRPRVTTIGGHARMFTPKKTANYETLISMAAQQAMAGRELITGPVLVELKIAVGIAASWSKKKTAQALAGDVKPTKKPDIDNVLKAVCDGINGIVFRDDVQVVNVSMSKRFAEVPGVRVRIVPLEGEPS</sequence>
<dbReference type="EMBL" id="FNTJ01000001">
    <property type="protein sequence ID" value="SEB72881.1"/>
    <property type="molecule type" value="Genomic_DNA"/>
</dbReference>
<accession>A0A1H4LQH0</accession>
<evidence type="ECO:0000313" key="2">
    <source>
        <dbReference type="Proteomes" id="UP000198982"/>
    </source>
</evidence>
<dbReference type="GO" id="GO:0000287">
    <property type="term" value="F:magnesium ion binding"/>
    <property type="evidence" value="ECO:0007669"/>
    <property type="project" value="InterPro"/>
</dbReference>
<name>A0A1H4LQH0_9PSED</name>
<keyword evidence="1" id="KW-0255">Endonuclease</keyword>
<dbReference type="Proteomes" id="UP000198982">
    <property type="component" value="Unassembled WGS sequence"/>
</dbReference>
<dbReference type="InterPro" id="IPR008822">
    <property type="entry name" value="Endonuclease_RusA-like"/>
</dbReference>
<protein>
    <submittedName>
        <fullName evidence="1">Holliday junction resolvase RusA (Prophage-encoded endonuclease)</fullName>
    </submittedName>
</protein>
<dbReference type="SUPFAM" id="SSF103084">
    <property type="entry name" value="Holliday junction resolvase RusA"/>
    <property type="match status" value="1"/>
</dbReference>
<evidence type="ECO:0000313" key="1">
    <source>
        <dbReference type="EMBL" id="SEB72881.1"/>
    </source>
</evidence>
<dbReference type="GO" id="GO:0004519">
    <property type="term" value="F:endonuclease activity"/>
    <property type="evidence" value="ECO:0007669"/>
    <property type="project" value="UniProtKB-KW"/>
</dbReference>